<dbReference type="EMBL" id="QLNT01000006">
    <property type="protein sequence ID" value="KAF3073604.1"/>
    <property type="molecule type" value="Genomic_DNA"/>
</dbReference>
<protein>
    <submittedName>
        <fullName evidence="1">Uncharacterized protein</fullName>
    </submittedName>
</protein>
<comment type="caution">
    <text evidence="1">The sequence shown here is derived from an EMBL/GenBank/DDBJ whole genome shotgun (WGS) entry which is preliminary data.</text>
</comment>
<keyword evidence="2" id="KW-1185">Reference proteome</keyword>
<evidence type="ECO:0000313" key="2">
    <source>
        <dbReference type="Proteomes" id="UP000801864"/>
    </source>
</evidence>
<sequence length="60" mass="6616">MEDSDKEQEARRHGLDTKTGALDWSARRLVSMVRRGFNLSSGRKASGYQDLTAAPCAKSC</sequence>
<dbReference type="Proteomes" id="UP000801864">
    <property type="component" value="Unassembled WGS sequence"/>
</dbReference>
<name>A0A9P5CFJ6_9HYPO</name>
<proteinExistence type="predicted"/>
<reference evidence="1 2" key="1">
    <citation type="submission" date="2018-06" db="EMBL/GenBank/DDBJ databases">
        <title>Genome analysis of cellulolytic fungus Trichoderma lentiforme CFAM-422.</title>
        <authorList>
            <person name="Steindorff A.S."/>
            <person name="Formighieri E.F."/>
            <person name="Midorikawa G.E.O."/>
            <person name="Tamietti M.S."/>
            <person name="Ramos E.Z."/>
            <person name="Silva A.S."/>
            <person name="Bon E.P.S."/>
            <person name="Mendes T.D."/>
            <person name="Damaso M.C.T."/>
            <person name="Favaro L.C.L."/>
        </authorList>
    </citation>
    <scope>NUCLEOTIDE SEQUENCE [LARGE SCALE GENOMIC DNA]</scope>
    <source>
        <strain evidence="1 2">CFAM-422</strain>
    </source>
</reference>
<accession>A0A9P5CFJ6</accession>
<dbReference type="AlphaFoldDB" id="A0A9P5CFJ6"/>
<evidence type="ECO:0000313" key="1">
    <source>
        <dbReference type="EMBL" id="KAF3073604.1"/>
    </source>
</evidence>
<gene>
    <name evidence="1" type="ORF">CFAM422_004177</name>
</gene>
<organism evidence="1 2">
    <name type="scientific">Trichoderma lentiforme</name>
    <dbReference type="NCBI Taxonomy" id="1567552"/>
    <lineage>
        <taxon>Eukaryota</taxon>
        <taxon>Fungi</taxon>
        <taxon>Dikarya</taxon>
        <taxon>Ascomycota</taxon>
        <taxon>Pezizomycotina</taxon>
        <taxon>Sordariomycetes</taxon>
        <taxon>Hypocreomycetidae</taxon>
        <taxon>Hypocreales</taxon>
        <taxon>Hypocreaceae</taxon>
        <taxon>Trichoderma</taxon>
    </lineage>
</organism>